<dbReference type="Proteomes" id="UP000231246">
    <property type="component" value="Unassembled WGS sequence"/>
</dbReference>
<reference evidence="1 2" key="1">
    <citation type="submission" date="2017-09" db="EMBL/GenBank/DDBJ databases">
        <title>Depth-based differentiation of microbial function through sediment-hosted aquifers and enrichment of novel symbionts in the deep terrestrial subsurface.</title>
        <authorList>
            <person name="Probst A.J."/>
            <person name="Ladd B."/>
            <person name="Jarett J.K."/>
            <person name="Geller-Mcgrath D.E."/>
            <person name="Sieber C.M."/>
            <person name="Emerson J.B."/>
            <person name="Anantharaman K."/>
            <person name="Thomas B.C."/>
            <person name="Malmstrom R."/>
            <person name="Stieglmeier M."/>
            <person name="Klingl A."/>
            <person name="Woyke T."/>
            <person name="Ryan C.M."/>
            <person name="Banfield J.F."/>
        </authorList>
    </citation>
    <scope>NUCLEOTIDE SEQUENCE [LARGE SCALE GENOMIC DNA]</scope>
    <source>
        <strain evidence="1">CG22_combo_CG10-13_8_21_14_all_38_20</strain>
    </source>
</reference>
<protein>
    <submittedName>
        <fullName evidence="1">Uncharacterized protein</fullName>
    </submittedName>
</protein>
<evidence type="ECO:0000313" key="2">
    <source>
        <dbReference type="Proteomes" id="UP000231246"/>
    </source>
</evidence>
<sequence length="319" mass="35993">MHENNPYPQEYTFEFIENPKALERQDVEEYLRDPNNVVWKPAGNLLTGDLTSSCVDGRENEPAVGTPGGDLGGLIDVVIVSAQHVMRREITAWESNQVLGWYLQTYGSAYMHTDEHAMEHVLQVAKETEIVGEDFTIQQLTEYIRSADPDPKRGHDLRAIVTDFDAVGCGHMALMLKHTEAYNTVGSVLRPLMRSFYARLWAGDRRCLFRVLSGEHTEGAVVNIFVNGEDYKITPESQIPLVRPSAGGVSMFVNHPQVISWQERRVLNDLYQSGAIKGMESHPLAEYQEHLDFLINDGTRETISRLATGLPSYNILFKK</sequence>
<comment type="caution">
    <text evidence="1">The sequence shown here is derived from an EMBL/GenBank/DDBJ whole genome shotgun (WGS) entry which is preliminary data.</text>
</comment>
<organism evidence="1 2">
    <name type="scientific">Candidatus Roizmanbacteria bacterium CG22_combo_CG10-13_8_21_14_all_38_20</name>
    <dbReference type="NCBI Taxonomy" id="1974862"/>
    <lineage>
        <taxon>Bacteria</taxon>
        <taxon>Candidatus Roizmaniibacteriota</taxon>
    </lineage>
</organism>
<accession>A0A2H0BXV9</accession>
<gene>
    <name evidence="1" type="ORF">COW99_02115</name>
</gene>
<evidence type="ECO:0000313" key="1">
    <source>
        <dbReference type="EMBL" id="PIP61798.1"/>
    </source>
</evidence>
<name>A0A2H0BXV9_9BACT</name>
<dbReference type="EMBL" id="PCTA01000015">
    <property type="protein sequence ID" value="PIP61798.1"/>
    <property type="molecule type" value="Genomic_DNA"/>
</dbReference>
<proteinExistence type="predicted"/>
<dbReference type="AlphaFoldDB" id="A0A2H0BXV9"/>